<dbReference type="WBParaSite" id="nRc.2.0.1.t08463-RA">
    <property type="protein sequence ID" value="nRc.2.0.1.t08463-RA"/>
    <property type="gene ID" value="nRc.2.0.1.g08463"/>
</dbReference>
<evidence type="ECO:0000313" key="1">
    <source>
        <dbReference type="Proteomes" id="UP000887565"/>
    </source>
</evidence>
<name>A0A915I2V6_ROMCU</name>
<dbReference type="Proteomes" id="UP000887565">
    <property type="component" value="Unplaced"/>
</dbReference>
<sequence length="119" mass="13273">MATVPQDLYLCPSDFVRHNPIGLHSFHWAGNSSRKVYAAVAVADICCHHRKTTGAPGTGHRNRMVVGRSRHRCSNFGRALFQQKCRYLPEEGPPLPHPCCLELPHPEPESPLHPCFGDP</sequence>
<evidence type="ECO:0000313" key="2">
    <source>
        <dbReference type="WBParaSite" id="nRc.2.0.1.t08463-RA"/>
    </source>
</evidence>
<organism evidence="1 2">
    <name type="scientific">Romanomermis culicivorax</name>
    <name type="common">Nematode worm</name>
    <dbReference type="NCBI Taxonomy" id="13658"/>
    <lineage>
        <taxon>Eukaryota</taxon>
        <taxon>Metazoa</taxon>
        <taxon>Ecdysozoa</taxon>
        <taxon>Nematoda</taxon>
        <taxon>Enoplea</taxon>
        <taxon>Dorylaimia</taxon>
        <taxon>Mermithida</taxon>
        <taxon>Mermithoidea</taxon>
        <taxon>Mermithidae</taxon>
        <taxon>Romanomermis</taxon>
    </lineage>
</organism>
<protein>
    <submittedName>
        <fullName evidence="2">Uncharacterized protein</fullName>
    </submittedName>
</protein>
<reference evidence="2" key="1">
    <citation type="submission" date="2022-11" db="UniProtKB">
        <authorList>
            <consortium name="WormBaseParasite"/>
        </authorList>
    </citation>
    <scope>IDENTIFICATION</scope>
</reference>
<dbReference type="AlphaFoldDB" id="A0A915I2V6"/>
<keyword evidence="1" id="KW-1185">Reference proteome</keyword>
<proteinExistence type="predicted"/>
<accession>A0A915I2V6</accession>